<feature type="region of interest" description="Disordered" evidence="4">
    <location>
        <begin position="101"/>
        <end position="128"/>
    </location>
</feature>
<feature type="domain" description="BHLH" evidence="5">
    <location>
        <begin position="122"/>
        <end position="171"/>
    </location>
</feature>
<dbReference type="GeneID" id="120264985"/>
<evidence type="ECO:0000256" key="4">
    <source>
        <dbReference type="SAM" id="MobiDB-lite"/>
    </source>
</evidence>
<evidence type="ECO:0000256" key="2">
    <source>
        <dbReference type="ARBA" id="ARBA00023015"/>
    </source>
</evidence>
<protein>
    <submittedName>
        <fullName evidence="7">Transcription factor bHLH18-like</fullName>
    </submittedName>
</protein>
<evidence type="ECO:0000313" key="7">
    <source>
        <dbReference type="RefSeq" id="XP_039128855.1"/>
    </source>
</evidence>
<keyword evidence="2" id="KW-0805">Transcription regulation</keyword>
<evidence type="ECO:0000313" key="6">
    <source>
        <dbReference type="Proteomes" id="UP001515500"/>
    </source>
</evidence>
<sequence length="305" mass="33981">MGIGSMQRLTKLLTPQQMAEVIRKEFRPSPCDDSPVITNSTIPTTLPTSISIKDIEGMNSILSASPNPSSTVRFMSFGNEEAMEHQMNDFEILDSYKNTPKSYNEPSSFNDSVSGNKPPSSSYSKDHVLAERKRREKLSRLFASLSTTIPWHQKNDKDSLLGNTVDYIKELQSKVKALEDVIETPVESVVLVRKPPLMNMDENSMFSIGSPSRSQQISLKIEVKLNGKSVMIKVQCKNQKGLVVKALSEIEKLPMTITTTNIMPFGDSSLDIVIMAEVEDGVSMIVKDLVENLSSTFSQILWRCP</sequence>
<organism evidence="6 7">
    <name type="scientific">Dioscorea cayennensis subsp. rotundata</name>
    <name type="common">White Guinea yam</name>
    <name type="synonym">Dioscorea rotundata</name>
    <dbReference type="NCBI Taxonomy" id="55577"/>
    <lineage>
        <taxon>Eukaryota</taxon>
        <taxon>Viridiplantae</taxon>
        <taxon>Streptophyta</taxon>
        <taxon>Embryophyta</taxon>
        <taxon>Tracheophyta</taxon>
        <taxon>Spermatophyta</taxon>
        <taxon>Magnoliopsida</taxon>
        <taxon>Liliopsida</taxon>
        <taxon>Dioscoreales</taxon>
        <taxon>Dioscoreaceae</taxon>
        <taxon>Dioscorea</taxon>
    </lineage>
</organism>
<evidence type="ECO:0000259" key="5">
    <source>
        <dbReference type="PROSITE" id="PS50888"/>
    </source>
</evidence>
<dbReference type="PROSITE" id="PS50888">
    <property type="entry name" value="BHLH"/>
    <property type="match status" value="1"/>
</dbReference>
<evidence type="ECO:0000256" key="1">
    <source>
        <dbReference type="ARBA" id="ARBA00005510"/>
    </source>
</evidence>
<name>A0AB40BPI4_DIOCR</name>
<dbReference type="Gene3D" id="4.10.280.10">
    <property type="entry name" value="Helix-loop-helix DNA-binding domain"/>
    <property type="match status" value="1"/>
</dbReference>
<dbReference type="PANTHER" id="PTHR45959:SF2">
    <property type="entry name" value="BHLH TRANSCRIPTION FACTOR"/>
    <property type="match status" value="1"/>
</dbReference>
<dbReference type="PANTHER" id="PTHR45959">
    <property type="entry name" value="BHLH TRANSCRIPTION FACTOR"/>
    <property type="match status" value="1"/>
</dbReference>
<accession>A0AB40BPI4</accession>
<dbReference type="InterPro" id="IPR036638">
    <property type="entry name" value="HLH_DNA-bd_sf"/>
</dbReference>
<feature type="compositionally biased region" description="Polar residues" evidence="4">
    <location>
        <begin position="101"/>
        <end position="123"/>
    </location>
</feature>
<dbReference type="SMART" id="SM00353">
    <property type="entry name" value="HLH"/>
    <property type="match status" value="1"/>
</dbReference>
<dbReference type="InterPro" id="IPR052610">
    <property type="entry name" value="bHLH_transcription_regulator"/>
</dbReference>
<dbReference type="SUPFAM" id="SSF47459">
    <property type="entry name" value="HLH, helix-loop-helix DNA-binding domain"/>
    <property type="match status" value="1"/>
</dbReference>
<dbReference type="AlphaFoldDB" id="A0AB40BPI4"/>
<gene>
    <name evidence="7" type="primary">LOC120264985</name>
</gene>
<keyword evidence="3" id="KW-0804">Transcription</keyword>
<evidence type="ECO:0000256" key="3">
    <source>
        <dbReference type="ARBA" id="ARBA00023163"/>
    </source>
</evidence>
<comment type="similarity">
    <text evidence="1">Belongs to the bHLH protein family.</text>
</comment>
<dbReference type="Pfam" id="PF00010">
    <property type="entry name" value="HLH"/>
    <property type="match status" value="1"/>
</dbReference>
<dbReference type="GO" id="GO:0046983">
    <property type="term" value="F:protein dimerization activity"/>
    <property type="evidence" value="ECO:0007669"/>
    <property type="project" value="InterPro"/>
</dbReference>
<keyword evidence="6" id="KW-1185">Reference proteome</keyword>
<dbReference type="RefSeq" id="XP_039128855.1">
    <property type="nucleotide sequence ID" value="XM_039272921.1"/>
</dbReference>
<dbReference type="InterPro" id="IPR011598">
    <property type="entry name" value="bHLH_dom"/>
</dbReference>
<reference evidence="7" key="1">
    <citation type="submission" date="2025-08" db="UniProtKB">
        <authorList>
            <consortium name="RefSeq"/>
        </authorList>
    </citation>
    <scope>IDENTIFICATION</scope>
</reference>
<proteinExistence type="inferred from homology"/>
<dbReference type="Proteomes" id="UP001515500">
    <property type="component" value="Chromosome 7"/>
</dbReference>